<dbReference type="AlphaFoldDB" id="A0A2T9YH29"/>
<protein>
    <recommendedName>
        <fullName evidence="1">MMS19 nucleotide excision repair protein</fullName>
    </recommendedName>
</protein>
<dbReference type="STRING" id="133385.A0A2T9YH29"/>
<gene>
    <name evidence="4" type="ORF">BB561_004310</name>
</gene>
<dbReference type="EMBL" id="MBFR01000192">
    <property type="protein sequence ID" value="PVU91609.1"/>
    <property type="molecule type" value="Genomic_DNA"/>
</dbReference>
<dbReference type="InterPro" id="IPR039920">
    <property type="entry name" value="MMS19"/>
</dbReference>
<comment type="function">
    <text evidence="1">Key component of the cytosolic iron-sulfur protein assembly (CIA) complex, a multiprotein complex that mediates the incorporation of iron-sulfur cluster into apoproteins specifically involved in DNA metabolism and genomic integrity. In the CIA complex, MMS19 acts as an adapter between early-acting CIA components and a subset of cellular target iron-sulfur proteins.</text>
</comment>
<sequence length="776" mass="87090">MNISVENLAKAQIEALVFSIKSEPKLTVEALEVITKALKNKKIVLLNYVAALESYLTSQEASNRVLGMQALVKIIEPLSVAELTPTTAKVLIDFLLLRTSDAVSISSILDGMSALLNLEGISSSLKSTIVTGLLERIHVQSFQYNIRNFFFQILEKGLTFINEKTIDSSFFLKVVDAANGERDPRNLSMIFDIILRIIHNFDISTCYNNLFDCLYSYFPISYRPSSVELENTQISNLKNKLNLCFSECPDFGQVVLEKLVEKLVGASPSVKEDIYKIFTAAVKVYSNNLWDNHLPKLLPTVYEQLFSEMNDSVEIVALEFLSALTVLPSQDNNLSFFNDFFTKEVSNVINNFDTKNGDVLQKIISAVCISSNSNFDQVVQFITNTTFSKIGNNLNDSETILIMKILISIIEACITTNKINTILEIKTNLFLVFSINSLVLSNSEATQKNVLQIAAISAFISAKTFLTLDELETAFITLSDALLDYSCDPQIRLAALEKIRFVAPNYIENINSIIIKNIFNELNNINFDSQNLDSVNRVNFLCGCLESFSMINSDIFKYTLNLVILDFNYNTENSIEIVDLIKNMVINQPIDIVELLYIDKNFMQPLAVLFLSSEIMSESCAVKIAEITSFVFREMDLTSQIESLQNWSNLLEKFILQPTESRHDYAYIFLSAIVCSSRANLPFRTLKNILSDPLNANDPNSAISKAIFSTSQLARLSLSQIVSSILNKSQHDGAISAVYDRVKTDLDSGSTQVLDLALWVSVLYISVLLIIRYLKL</sequence>
<feature type="domain" description="MMS19 N-terminal" evidence="3">
    <location>
        <begin position="49"/>
        <end position="305"/>
    </location>
</feature>
<keyword evidence="5" id="KW-1185">Reference proteome</keyword>
<keyword evidence="2" id="KW-1133">Transmembrane helix</keyword>
<dbReference type="GO" id="GO:0005634">
    <property type="term" value="C:nucleus"/>
    <property type="evidence" value="ECO:0007669"/>
    <property type="project" value="UniProtKB-SubCell"/>
</dbReference>
<keyword evidence="2" id="KW-0812">Transmembrane</keyword>
<organism evidence="4 5">
    <name type="scientific">Smittium simulii</name>
    <dbReference type="NCBI Taxonomy" id="133385"/>
    <lineage>
        <taxon>Eukaryota</taxon>
        <taxon>Fungi</taxon>
        <taxon>Fungi incertae sedis</taxon>
        <taxon>Zoopagomycota</taxon>
        <taxon>Kickxellomycotina</taxon>
        <taxon>Harpellomycetes</taxon>
        <taxon>Harpellales</taxon>
        <taxon>Legeriomycetaceae</taxon>
        <taxon>Smittium</taxon>
    </lineage>
</organism>
<keyword evidence="1" id="KW-0539">Nucleus</keyword>
<comment type="subcellular location">
    <subcellularLocation>
        <location evidence="1">Nucleus</location>
    </subcellularLocation>
</comment>
<dbReference type="Proteomes" id="UP000245383">
    <property type="component" value="Unassembled WGS sequence"/>
</dbReference>
<comment type="similarity">
    <text evidence="1">Belongs to the MET18/MMS19 family.</text>
</comment>
<keyword evidence="1" id="KW-0234">DNA repair</keyword>
<dbReference type="InterPro" id="IPR016024">
    <property type="entry name" value="ARM-type_fold"/>
</dbReference>
<dbReference type="GO" id="GO:0016226">
    <property type="term" value="P:iron-sulfur cluster assembly"/>
    <property type="evidence" value="ECO:0007669"/>
    <property type="project" value="UniProtKB-UniRule"/>
</dbReference>
<keyword evidence="1" id="KW-0227">DNA damage</keyword>
<accession>A0A2T9YH29</accession>
<dbReference type="InterPro" id="IPR029240">
    <property type="entry name" value="MMS19_N"/>
</dbReference>
<dbReference type="GO" id="GO:0051604">
    <property type="term" value="P:protein maturation"/>
    <property type="evidence" value="ECO:0007669"/>
    <property type="project" value="UniProtKB-UniRule"/>
</dbReference>
<dbReference type="GO" id="GO:0006281">
    <property type="term" value="P:DNA repair"/>
    <property type="evidence" value="ECO:0007669"/>
    <property type="project" value="UniProtKB-UniRule"/>
</dbReference>
<dbReference type="PANTHER" id="PTHR12891">
    <property type="entry name" value="DNA REPAIR/TRANSCRIPTION PROTEIN MET18/MMS19"/>
    <property type="match status" value="1"/>
</dbReference>
<evidence type="ECO:0000256" key="1">
    <source>
        <dbReference type="RuleBase" id="RU367072"/>
    </source>
</evidence>
<dbReference type="SUPFAM" id="SSF48371">
    <property type="entry name" value="ARM repeat"/>
    <property type="match status" value="1"/>
</dbReference>
<evidence type="ECO:0000313" key="4">
    <source>
        <dbReference type="EMBL" id="PVU91609.1"/>
    </source>
</evidence>
<dbReference type="OrthoDB" id="342900at2759"/>
<evidence type="ECO:0000256" key="2">
    <source>
        <dbReference type="SAM" id="Phobius"/>
    </source>
</evidence>
<dbReference type="Pfam" id="PF14500">
    <property type="entry name" value="MMS19_N"/>
    <property type="match status" value="1"/>
</dbReference>
<name>A0A2T9YH29_9FUNG</name>
<keyword evidence="2" id="KW-0472">Membrane</keyword>
<feature type="transmembrane region" description="Helical" evidence="2">
    <location>
        <begin position="756"/>
        <end position="774"/>
    </location>
</feature>
<reference evidence="4 5" key="1">
    <citation type="journal article" date="2018" name="MBio">
        <title>Comparative Genomics Reveals the Core Gene Toolbox for the Fungus-Insect Symbiosis.</title>
        <authorList>
            <person name="Wang Y."/>
            <person name="Stata M."/>
            <person name="Wang W."/>
            <person name="Stajich J.E."/>
            <person name="White M.M."/>
            <person name="Moncalvo J.M."/>
        </authorList>
    </citation>
    <scope>NUCLEOTIDE SEQUENCE [LARGE SCALE GENOMIC DNA]</scope>
    <source>
        <strain evidence="4 5">SWE-8-4</strain>
    </source>
</reference>
<proteinExistence type="inferred from homology"/>
<evidence type="ECO:0000313" key="5">
    <source>
        <dbReference type="Proteomes" id="UP000245383"/>
    </source>
</evidence>
<dbReference type="GO" id="GO:0097361">
    <property type="term" value="C:cytosolic [4Fe-4S] assembly targeting complex"/>
    <property type="evidence" value="ECO:0007669"/>
    <property type="project" value="UniProtKB-UniRule"/>
</dbReference>
<comment type="caution">
    <text evidence="4">The sequence shown here is derived from an EMBL/GenBank/DDBJ whole genome shotgun (WGS) entry which is preliminary data.</text>
</comment>
<evidence type="ECO:0000259" key="3">
    <source>
        <dbReference type="Pfam" id="PF14500"/>
    </source>
</evidence>
<dbReference type="PANTHER" id="PTHR12891:SF0">
    <property type="entry name" value="MMS19 NUCLEOTIDE EXCISION REPAIR PROTEIN HOMOLOG"/>
    <property type="match status" value="1"/>
</dbReference>